<comment type="caution">
    <text evidence="1">The sequence shown here is derived from an EMBL/GenBank/DDBJ whole genome shotgun (WGS) entry which is preliminary data.</text>
</comment>
<dbReference type="Proteomes" id="UP001219525">
    <property type="component" value="Unassembled WGS sequence"/>
</dbReference>
<evidence type="ECO:0000313" key="2">
    <source>
        <dbReference type="Proteomes" id="UP001219525"/>
    </source>
</evidence>
<reference evidence="1" key="1">
    <citation type="submission" date="2023-03" db="EMBL/GenBank/DDBJ databases">
        <title>Massive genome expansion in bonnet fungi (Mycena s.s.) driven by repeated elements and novel gene families across ecological guilds.</title>
        <authorList>
            <consortium name="Lawrence Berkeley National Laboratory"/>
            <person name="Harder C.B."/>
            <person name="Miyauchi S."/>
            <person name="Viragh M."/>
            <person name="Kuo A."/>
            <person name="Thoen E."/>
            <person name="Andreopoulos B."/>
            <person name="Lu D."/>
            <person name="Skrede I."/>
            <person name="Drula E."/>
            <person name="Henrissat B."/>
            <person name="Morin E."/>
            <person name="Kohler A."/>
            <person name="Barry K."/>
            <person name="LaButti K."/>
            <person name="Morin E."/>
            <person name="Salamov A."/>
            <person name="Lipzen A."/>
            <person name="Mereny Z."/>
            <person name="Hegedus B."/>
            <person name="Baldrian P."/>
            <person name="Stursova M."/>
            <person name="Weitz H."/>
            <person name="Taylor A."/>
            <person name="Grigoriev I.V."/>
            <person name="Nagy L.G."/>
            <person name="Martin F."/>
            <person name="Kauserud H."/>
        </authorList>
    </citation>
    <scope>NUCLEOTIDE SEQUENCE</scope>
    <source>
        <strain evidence="1">9144</strain>
    </source>
</reference>
<name>A0AAD6YJS4_9AGAR</name>
<proteinExistence type="predicted"/>
<keyword evidence="2" id="KW-1185">Reference proteome</keyword>
<dbReference type="EMBL" id="JARJCW010000015">
    <property type="protein sequence ID" value="KAJ7216522.1"/>
    <property type="molecule type" value="Genomic_DNA"/>
</dbReference>
<protein>
    <submittedName>
        <fullName evidence="1">Uncharacterized protein</fullName>
    </submittedName>
</protein>
<evidence type="ECO:0000313" key="1">
    <source>
        <dbReference type="EMBL" id="KAJ7216522.1"/>
    </source>
</evidence>
<organism evidence="1 2">
    <name type="scientific">Mycena pura</name>
    <dbReference type="NCBI Taxonomy" id="153505"/>
    <lineage>
        <taxon>Eukaryota</taxon>
        <taxon>Fungi</taxon>
        <taxon>Dikarya</taxon>
        <taxon>Basidiomycota</taxon>
        <taxon>Agaricomycotina</taxon>
        <taxon>Agaricomycetes</taxon>
        <taxon>Agaricomycetidae</taxon>
        <taxon>Agaricales</taxon>
        <taxon>Marasmiineae</taxon>
        <taxon>Mycenaceae</taxon>
        <taxon>Mycena</taxon>
    </lineage>
</organism>
<sequence>MVLAPTQSCALRKTLAAHKIPPSSSCSFNQTLPLWDSATAYFTRTDEDATLCYADSARPSECDLTACASAPSALNIHAKLKGATTLPPSLTLVFPQLPEIPDWYDNDDARPQPLEMNIPLFDTPPSEYQSLEDYHPEALCCVDILSELDRATAHVQHQYQSPREQVAFGFLSPALSTPGKHNYKHVPGSLPPPMTITDALSLGNERPRIVQHRRRYSLDSADRRPVELSGVVPPNAGLGFGLGSPFFQAPAHHDDLSRGEADSSDAYLHTHPKGLFTSPELVHVYADSPPERRRREALTVWRPRAPSPHSLPQPFPSSASLYALDAPTLTRGRGLPSSVSWPAVARGRRITNTKTKGIYLWTLEEQITIAVLAAMEARDMENYAPAQSQACQGSAGARGVAGRGAGSGGRKGRIRRLVERIWRKEGMGAW</sequence>
<accession>A0AAD6YJS4</accession>
<dbReference type="AlphaFoldDB" id="A0AAD6YJS4"/>
<gene>
    <name evidence="1" type="ORF">GGX14DRAFT_441825</name>
</gene>